<organism evidence="2 3">
    <name type="scientific">Bacillus cereus (strain VD014)</name>
    <dbReference type="NCBI Taxonomy" id="1053223"/>
    <lineage>
        <taxon>Bacteria</taxon>
        <taxon>Bacillati</taxon>
        <taxon>Bacillota</taxon>
        <taxon>Bacilli</taxon>
        <taxon>Bacillales</taxon>
        <taxon>Bacillaceae</taxon>
        <taxon>Bacillus</taxon>
        <taxon>Bacillus cereus group</taxon>
    </lineage>
</organism>
<evidence type="ECO:0000259" key="1">
    <source>
        <dbReference type="PROSITE" id="PS50011"/>
    </source>
</evidence>
<proteinExistence type="predicted"/>
<dbReference type="EMBL" id="AHER01000061">
    <property type="protein sequence ID" value="EJR12426.1"/>
    <property type="molecule type" value="Genomic_DNA"/>
</dbReference>
<dbReference type="PANTHER" id="PTHR44167">
    <property type="entry name" value="OVARIAN-SPECIFIC SERINE/THREONINE-PROTEIN KINASE LOK-RELATED"/>
    <property type="match status" value="1"/>
</dbReference>
<comment type="caution">
    <text evidence="2">The sequence shown here is derived from an EMBL/GenBank/DDBJ whole genome shotgun (WGS) entry which is preliminary data.</text>
</comment>
<name>A0A9W5K235_BACC8</name>
<evidence type="ECO:0000313" key="2">
    <source>
        <dbReference type="EMBL" id="EJR12426.1"/>
    </source>
</evidence>
<dbReference type="Gene3D" id="3.30.200.20">
    <property type="entry name" value="Phosphorylase Kinase, domain 1"/>
    <property type="match status" value="1"/>
</dbReference>
<dbReference type="GO" id="GO:0005524">
    <property type="term" value="F:ATP binding"/>
    <property type="evidence" value="ECO:0007669"/>
    <property type="project" value="InterPro"/>
</dbReference>
<dbReference type="SUPFAM" id="SSF56112">
    <property type="entry name" value="Protein kinase-like (PK-like)"/>
    <property type="match status" value="1"/>
</dbReference>
<dbReference type="PROSITE" id="PS50011">
    <property type="entry name" value="PROTEIN_KINASE_DOM"/>
    <property type="match status" value="1"/>
</dbReference>
<gene>
    <name evidence="2" type="ORF">IIA_05619</name>
</gene>
<dbReference type="InterPro" id="IPR008271">
    <property type="entry name" value="Ser/Thr_kinase_AS"/>
</dbReference>
<dbReference type="GO" id="GO:0005737">
    <property type="term" value="C:cytoplasm"/>
    <property type="evidence" value="ECO:0007669"/>
    <property type="project" value="TreeGrafter"/>
</dbReference>
<sequence length="531" mass="62753">MSYTDYRLLDSLGEGGNGWVYLMRDNSNNEFAVKVSKINDKQVEKSKGDYTRLKLERFKTEATKVHELYKNGQKGIIPVETYELPCEKTGKYFFVMPKAIPLEEKVKDCNKIYELIEIFKDLAMTLSELHKKIITHRDIKPENILYYQGEFCFGDFGLMDFPEKEDLTKAKEALGNRKTMAPEMRTPSQVDDSKPADVYSFAKTLWIILTGEEYAFDGQFNYFENNKLQNKYPDQHFVELYKLLADSTVENPEKRPTIDEFLIRLQEWESIAQNEREAHKSLWRFIEQTVVQQKNPSTVIWRDKIQVVEILKQLTILNFNHTFIHSGGGMDLIDIKLLEEIEKDMVMIDFGYGRGHVFKVKKLIWELPNEDPAFSYFRLEFDKIDPIYPKVVEELENLGENQEFGDYDKIVSENLIVNNNGEYENYYEDDEIAHFSVTRWFDGSFLIVPKGSIYNFIHSTYDGRHSKFNADEFREYMEILQYFYNHELLSNYFSYIANRDPLEEGIFEEMKRIRLMTDEELKTLLNINIEN</sequence>
<dbReference type="InterPro" id="IPR000719">
    <property type="entry name" value="Prot_kinase_dom"/>
</dbReference>
<dbReference type="Pfam" id="PF00069">
    <property type="entry name" value="Pkinase"/>
    <property type="match status" value="1"/>
</dbReference>
<protein>
    <recommendedName>
        <fullName evidence="1">Protein kinase domain-containing protein</fullName>
    </recommendedName>
</protein>
<dbReference type="GO" id="GO:0004674">
    <property type="term" value="F:protein serine/threonine kinase activity"/>
    <property type="evidence" value="ECO:0007669"/>
    <property type="project" value="TreeGrafter"/>
</dbReference>
<dbReference type="InterPro" id="IPR011009">
    <property type="entry name" value="Kinase-like_dom_sf"/>
</dbReference>
<dbReference type="PANTHER" id="PTHR44167:SF24">
    <property type="entry name" value="SERINE_THREONINE-PROTEIN KINASE CHK2"/>
    <property type="match status" value="1"/>
</dbReference>
<dbReference type="RefSeq" id="WP_000122595.1">
    <property type="nucleotide sequence ID" value="NZ_JH792026.1"/>
</dbReference>
<dbReference type="Gene3D" id="1.10.510.10">
    <property type="entry name" value="Transferase(Phosphotransferase) domain 1"/>
    <property type="match status" value="1"/>
</dbReference>
<reference evidence="2" key="1">
    <citation type="submission" date="2012-04" db="EMBL/GenBank/DDBJ databases">
        <title>The Genome Sequence of Bacillus cereus VD014.</title>
        <authorList>
            <consortium name="The Broad Institute Genome Sequencing Platform"/>
            <consortium name="The Broad Institute Genome Sequencing Center for Infectious Disease"/>
            <person name="Feldgarden M."/>
            <person name="Van der Auwera G.A."/>
            <person name="Mahillon J."/>
            <person name="Duprez V."/>
            <person name="Timmery S."/>
            <person name="Mattelet C."/>
            <person name="Dierick K."/>
            <person name="Sun M."/>
            <person name="Yu Z."/>
            <person name="Zhu L."/>
            <person name="Hu X."/>
            <person name="Shank E.B."/>
            <person name="Swiecicka I."/>
            <person name="Hansen B.M."/>
            <person name="Andrup L."/>
            <person name="Young S.K."/>
            <person name="Zeng Q."/>
            <person name="Gargeya S."/>
            <person name="Fitzgerald M."/>
            <person name="Haas B."/>
            <person name="Abouelleil A."/>
            <person name="Alvarado L."/>
            <person name="Arachchi H.M."/>
            <person name="Berlin A."/>
            <person name="Chapman S.B."/>
            <person name="Goldberg J."/>
            <person name="Griggs A."/>
            <person name="Gujja S."/>
            <person name="Hansen M."/>
            <person name="Howarth C."/>
            <person name="Imamovic A."/>
            <person name="Larimer J."/>
            <person name="McCowen C."/>
            <person name="Montmayeur A."/>
            <person name="Murphy C."/>
            <person name="Neiman D."/>
            <person name="Pearson M."/>
            <person name="Priest M."/>
            <person name="Roberts A."/>
            <person name="Saif S."/>
            <person name="Shea T."/>
            <person name="Sisk P."/>
            <person name="Sykes S."/>
            <person name="Wortman J."/>
            <person name="Nusbaum C."/>
            <person name="Birren B."/>
        </authorList>
    </citation>
    <scope>NUCLEOTIDE SEQUENCE</scope>
    <source>
        <strain evidence="2">VD014</strain>
    </source>
</reference>
<dbReference type="AlphaFoldDB" id="A0A9W5K235"/>
<dbReference type="Proteomes" id="UP000006607">
    <property type="component" value="Unassembled WGS sequence"/>
</dbReference>
<evidence type="ECO:0000313" key="3">
    <source>
        <dbReference type="Proteomes" id="UP000006607"/>
    </source>
</evidence>
<feature type="domain" description="Protein kinase" evidence="1">
    <location>
        <begin position="6"/>
        <end position="269"/>
    </location>
</feature>
<dbReference type="PROSITE" id="PS00108">
    <property type="entry name" value="PROTEIN_KINASE_ST"/>
    <property type="match status" value="1"/>
</dbReference>
<dbReference type="SMART" id="SM00220">
    <property type="entry name" value="S_TKc"/>
    <property type="match status" value="1"/>
</dbReference>
<accession>A0A9W5K235</accession>